<protein>
    <submittedName>
        <fullName evidence="2">Uncharacterized protein</fullName>
    </submittedName>
</protein>
<feature type="region of interest" description="Disordered" evidence="1">
    <location>
        <begin position="1"/>
        <end position="23"/>
    </location>
</feature>
<organism evidence="2 3">
    <name type="scientific">Roseovarius rhodophyticola</name>
    <dbReference type="NCBI Taxonomy" id="3080827"/>
    <lineage>
        <taxon>Bacteria</taxon>
        <taxon>Pseudomonadati</taxon>
        <taxon>Pseudomonadota</taxon>
        <taxon>Alphaproteobacteria</taxon>
        <taxon>Rhodobacterales</taxon>
        <taxon>Roseobacteraceae</taxon>
        <taxon>Roseovarius</taxon>
    </lineage>
</organism>
<reference evidence="2 3" key="1">
    <citation type="submission" date="2024-02" db="EMBL/GenBank/DDBJ databases">
        <title>Roseovarius strain W115 nov., isolated from a marine algae.</title>
        <authorList>
            <person name="Lee M.W."/>
            <person name="Lee J.K."/>
            <person name="Kim J.M."/>
            <person name="Choi D.G."/>
            <person name="Baek J.H."/>
            <person name="Bayburt H."/>
            <person name="Jung J.J."/>
            <person name="Han D.M."/>
            <person name="Jeon C.O."/>
        </authorList>
    </citation>
    <scope>NUCLEOTIDE SEQUENCE [LARGE SCALE GENOMIC DNA]</scope>
    <source>
        <strain evidence="2 3">W115</strain>
    </source>
</reference>
<accession>A0ABZ2TBF9</accession>
<proteinExistence type="predicted"/>
<dbReference type="EMBL" id="CP146606">
    <property type="protein sequence ID" value="WYK16994.1"/>
    <property type="molecule type" value="Genomic_DNA"/>
</dbReference>
<dbReference type="RefSeq" id="WP_317057066.1">
    <property type="nucleotide sequence ID" value="NZ_CP146606.1"/>
</dbReference>
<evidence type="ECO:0000313" key="3">
    <source>
        <dbReference type="Proteomes" id="UP001281305"/>
    </source>
</evidence>
<evidence type="ECO:0000313" key="2">
    <source>
        <dbReference type="EMBL" id="WYK16994.1"/>
    </source>
</evidence>
<evidence type="ECO:0000256" key="1">
    <source>
        <dbReference type="SAM" id="MobiDB-lite"/>
    </source>
</evidence>
<keyword evidence="3" id="KW-1185">Reference proteome</keyword>
<name>A0ABZ2TBF9_9RHOB</name>
<sequence>MKQKQSTPSLPVRSENRAGGIIQSEREALERELKRTKENKEIKELIKNWQQKWHDLFDQDSKLLESGEFVRDNPIPDDIRTDFRLIFGISHASLGTQRACFDLFPEGKEMFRRFNDYFHGTYEVLDETEARKLLGDLAAAITVLKPTEILDWADVAVMTWEKLDESGLLQETYPLSEVIETATLQCAVIDEDRLRLKKWAANTFLSEPLYMSAGNVYELRDWVTGAMFDPAEDNVNRIVFKLHCSNWSIRQDGQKVYLVKRT</sequence>
<dbReference type="Proteomes" id="UP001281305">
    <property type="component" value="Chromosome"/>
</dbReference>
<gene>
    <name evidence="2" type="ORF">RZS32_011210</name>
</gene>